<reference evidence="5 6" key="1">
    <citation type="submission" date="2023-04" db="EMBL/GenBank/DDBJ databases">
        <title>A novel bacteria isolated from coastal sediment.</title>
        <authorList>
            <person name="Liu X.-J."/>
            <person name="Du Z.-J."/>
        </authorList>
    </citation>
    <scope>NUCLEOTIDE SEQUENCE [LARGE SCALE GENOMIC DNA]</scope>
    <source>
        <strain evidence="5 6">SDUM461004</strain>
    </source>
</reference>
<organism evidence="5 6">
    <name type="scientific">Thalassobacterium sedimentorum</name>
    <dbReference type="NCBI Taxonomy" id="3041258"/>
    <lineage>
        <taxon>Bacteria</taxon>
        <taxon>Pseudomonadati</taxon>
        <taxon>Verrucomicrobiota</taxon>
        <taxon>Opitutia</taxon>
        <taxon>Puniceicoccales</taxon>
        <taxon>Coraliomargaritaceae</taxon>
        <taxon>Thalassobacterium</taxon>
    </lineage>
</organism>
<dbReference type="InterPro" id="IPR050155">
    <property type="entry name" value="HAD-like_hydrolase_sf"/>
</dbReference>
<dbReference type="Pfam" id="PF13419">
    <property type="entry name" value="HAD_2"/>
    <property type="match status" value="1"/>
</dbReference>
<dbReference type="Gene3D" id="3.40.50.1000">
    <property type="entry name" value="HAD superfamily/HAD-like"/>
    <property type="match status" value="1"/>
</dbReference>
<dbReference type="RefSeq" id="WP_308984329.1">
    <property type="nucleotide sequence ID" value="NZ_JARXIC010000006.1"/>
</dbReference>
<comment type="similarity">
    <text evidence="3">Belongs to the HAD-like hydrolase superfamily. CbbY/CbbZ/Gph/YieH family.</text>
</comment>
<gene>
    <name evidence="5" type="ORF">QEH59_05370</name>
</gene>
<comment type="caution">
    <text evidence="5">The sequence shown here is derived from an EMBL/GenBank/DDBJ whole genome shotgun (WGS) entry which is preliminary data.</text>
</comment>
<comment type="catalytic activity">
    <reaction evidence="1">
        <text>2-phosphoglycolate + H2O = glycolate + phosphate</text>
        <dbReference type="Rhea" id="RHEA:14369"/>
        <dbReference type="ChEBI" id="CHEBI:15377"/>
        <dbReference type="ChEBI" id="CHEBI:29805"/>
        <dbReference type="ChEBI" id="CHEBI:43474"/>
        <dbReference type="ChEBI" id="CHEBI:58033"/>
        <dbReference type="EC" id="3.1.3.18"/>
    </reaction>
</comment>
<accession>A0ABU1AG95</accession>
<dbReference type="InterPro" id="IPR023198">
    <property type="entry name" value="PGP-like_dom2"/>
</dbReference>
<evidence type="ECO:0000313" key="6">
    <source>
        <dbReference type="Proteomes" id="UP001243717"/>
    </source>
</evidence>
<protein>
    <recommendedName>
        <fullName evidence="4">phosphoglycolate phosphatase</fullName>
        <ecNumber evidence="4">3.1.3.18</ecNumber>
    </recommendedName>
</protein>
<dbReference type="SFLD" id="SFLDG01129">
    <property type="entry name" value="C1.5:_HAD__Beta-PGM__Phosphata"/>
    <property type="match status" value="1"/>
</dbReference>
<dbReference type="InterPro" id="IPR036412">
    <property type="entry name" value="HAD-like_sf"/>
</dbReference>
<dbReference type="Gene3D" id="1.10.150.240">
    <property type="entry name" value="Putative phosphatase, domain 2"/>
    <property type="match status" value="1"/>
</dbReference>
<dbReference type="EMBL" id="JARXIC010000006">
    <property type="protein sequence ID" value="MDQ8193842.1"/>
    <property type="molecule type" value="Genomic_DNA"/>
</dbReference>
<sequence>MISNTAQCLPCPSAILWDMDGTLIDQTDAIITCYRTVITDLGHPTPSDNVIRRSLGGTLAETMQLFVDADQLDTASKAFRAHFPKIMFDGLIVLSGGMQLIERAYKARIPQALFTNKHGDTARQISRYTGFAKYIPVCVGSVDTDWHKPQPELTRHVLQQIEAQPAGAIIIGDSPTDIAVAQNAGLSGYGVATGAYSVAELLDAGADAAFESLDELNQSLNIPGTLSSPVV</sequence>
<evidence type="ECO:0000256" key="1">
    <source>
        <dbReference type="ARBA" id="ARBA00000830"/>
    </source>
</evidence>
<evidence type="ECO:0000313" key="5">
    <source>
        <dbReference type="EMBL" id="MDQ8193842.1"/>
    </source>
</evidence>
<dbReference type="PANTHER" id="PTHR43434:SF1">
    <property type="entry name" value="PHOSPHOGLYCOLATE PHOSPHATASE"/>
    <property type="match status" value="1"/>
</dbReference>
<dbReference type="Proteomes" id="UP001243717">
    <property type="component" value="Unassembled WGS sequence"/>
</dbReference>
<dbReference type="GO" id="GO:0016787">
    <property type="term" value="F:hydrolase activity"/>
    <property type="evidence" value="ECO:0007669"/>
    <property type="project" value="UniProtKB-KW"/>
</dbReference>
<dbReference type="SFLD" id="SFLDS00003">
    <property type="entry name" value="Haloacid_Dehalogenase"/>
    <property type="match status" value="1"/>
</dbReference>
<keyword evidence="5" id="KW-0378">Hydrolase</keyword>
<proteinExistence type="inferred from homology"/>
<dbReference type="InterPro" id="IPR041492">
    <property type="entry name" value="HAD_2"/>
</dbReference>
<evidence type="ECO:0000256" key="3">
    <source>
        <dbReference type="ARBA" id="ARBA00006171"/>
    </source>
</evidence>
<keyword evidence="6" id="KW-1185">Reference proteome</keyword>
<evidence type="ECO:0000256" key="2">
    <source>
        <dbReference type="ARBA" id="ARBA00004818"/>
    </source>
</evidence>
<name>A0ABU1AG95_9BACT</name>
<comment type="pathway">
    <text evidence="2">Organic acid metabolism; glycolate biosynthesis; glycolate from 2-phosphoglycolate: step 1/1.</text>
</comment>
<evidence type="ECO:0000256" key="4">
    <source>
        <dbReference type="ARBA" id="ARBA00013078"/>
    </source>
</evidence>
<dbReference type="PANTHER" id="PTHR43434">
    <property type="entry name" value="PHOSPHOGLYCOLATE PHOSPHATASE"/>
    <property type="match status" value="1"/>
</dbReference>
<dbReference type="EC" id="3.1.3.18" evidence="4"/>
<dbReference type="SUPFAM" id="SSF56784">
    <property type="entry name" value="HAD-like"/>
    <property type="match status" value="1"/>
</dbReference>
<dbReference type="InterPro" id="IPR023214">
    <property type="entry name" value="HAD_sf"/>
</dbReference>